<evidence type="ECO:0000313" key="2">
    <source>
        <dbReference type="Proteomes" id="UP001177021"/>
    </source>
</evidence>
<keyword evidence="2" id="KW-1185">Reference proteome</keyword>
<organism evidence="1 2">
    <name type="scientific">Trifolium pratense</name>
    <name type="common">Red clover</name>
    <dbReference type="NCBI Taxonomy" id="57577"/>
    <lineage>
        <taxon>Eukaryota</taxon>
        <taxon>Viridiplantae</taxon>
        <taxon>Streptophyta</taxon>
        <taxon>Embryophyta</taxon>
        <taxon>Tracheophyta</taxon>
        <taxon>Spermatophyta</taxon>
        <taxon>Magnoliopsida</taxon>
        <taxon>eudicotyledons</taxon>
        <taxon>Gunneridae</taxon>
        <taxon>Pentapetalae</taxon>
        <taxon>rosids</taxon>
        <taxon>fabids</taxon>
        <taxon>Fabales</taxon>
        <taxon>Fabaceae</taxon>
        <taxon>Papilionoideae</taxon>
        <taxon>50 kb inversion clade</taxon>
        <taxon>NPAAA clade</taxon>
        <taxon>Hologalegina</taxon>
        <taxon>IRL clade</taxon>
        <taxon>Trifolieae</taxon>
        <taxon>Trifolium</taxon>
    </lineage>
</organism>
<comment type="caution">
    <text evidence="1">The sequence shown here is derived from an EMBL/GenBank/DDBJ whole genome shotgun (WGS) entry which is preliminary data.</text>
</comment>
<protein>
    <submittedName>
        <fullName evidence="1">Uncharacterized protein</fullName>
    </submittedName>
</protein>
<accession>A0ACB0LKS9</accession>
<evidence type="ECO:0000313" key="1">
    <source>
        <dbReference type="EMBL" id="CAJ2670125.1"/>
    </source>
</evidence>
<sequence length="407" mass="47521">MNAPQPKSQRRKHSEDTQLLNIFLPHDVIIQILSFLPVKHLMRLKCVCKSWKTLISDDSTFVKLHLKRSARKKQLVLFSMMCRHSSNFSITCLRQKNPSVALANKPHFQLNDDVYGFLFPVGSCNGLLCLYGKYLRGNYAEILFYIWNPATRKLSNKIVFLCKPGTGRWTFAFGYDNSTETYKIVAFHLMTNDVRVFCVGDNVWRNIQSFPVVPTYSVPSLYKHWHPSIEQGVYVCRTLNWLTIRNKFQNENQIDGKCITADQFVIISLDLSTETYRELLPPCGFDEVSCVQPILAVLRNSLCFCHDFHGTDFIIWRMKKFGVQESWTQFVKINYQNLHNLVPHYHRFQLFPVCLCENGNTLMLAWDENEKAILYNWRDITVKESRITREVDWSLAKDYLESLVSIS</sequence>
<dbReference type="EMBL" id="CASHSV030000615">
    <property type="protein sequence ID" value="CAJ2670125.1"/>
    <property type="molecule type" value="Genomic_DNA"/>
</dbReference>
<name>A0ACB0LKS9_TRIPR</name>
<dbReference type="Proteomes" id="UP001177021">
    <property type="component" value="Unassembled WGS sequence"/>
</dbReference>
<reference evidence="1" key="1">
    <citation type="submission" date="2023-10" db="EMBL/GenBank/DDBJ databases">
        <authorList>
            <person name="Rodriguez Cubillos JULIANA M."/>
            <person name="De Vega J."/>
        </authorList>
    </citation>
    <scope>NUCLEOTIDE SEQUENCE</scope>
</reference>
<proteinExistence type="predicted"/>
<gene>
    <name evidence="1" type="ORF">MILVUS5_LOCUS34206</name>
</gene>